<dbReference type="GO" id="GO:0006355">
    <property type="term" value="P:regulation of DNA-templated transcription"/>
    <property type="evidence" value="ECO:0007669"/>
    <property type="project" value="InterPro"/>
</dbReference>
<feature type="compositionally biased region" description="Polar residues" evidence="9">
    <location>
        <begin position="198"/>
        <end position="208"/>
    </location>
</feature>
<dbReference type="AlphaFoldDB" id="A0AAD5RGP8"/>
<feature type="region of interest" description="Disordered" evidence="9">
    <location>
        <begin position="1"/>
        <end position="23"/>
    </location>
</feature>
<feature type="region of interest" description="Disordered" evidence="9">
    <location>
        <begin position="45"/>
        <end position="305"/>
    </location>
</feature>
<dbReference type="PANTHER" id="PTHR11850">
    <property type="entry name" value="HOMEOBOX PROTEIN TRANSCRIPTION FACTORS"/>
    <property type="match status" value="1"/>
</dbReference>
<feature type="compositionally biased region" description="Pro residues" evidence="9">
    <location>
        <begin position="234"/>
        <end position="246"/>
    </location>
</feature>
<comment type="similarity">
    <text evidence="7">Belongs to the TALE/TGIF homeobox family.</text>
</comment>
<sequence>MEFGLSPTTRAPEPPTTTGQGNKMSIVAMAAPSPHAAFRGEFVWDERSRPIEYSSPSSRPRTEPERIALPSIRQVLESTRLPPLGPPTTNPGSQAIPEFRMPPIAPQERSKSSTTSPTVGIGAMTPPEYVHSPNSSNNKRRRLSIEDEQESGRTRQVPRLYNSPPRVSQQLPHHYQQQRPQISSSGPSPILPPTSGTDNWPTKTSHYASSDGGALPSMRSPAPVEVEQRFAAPEPRPTRPSLPPLPFDRSPASGNAPPAPPAPRHRSQSGDDYAPDSSRVPQSIEPHRTGQYSYAPPPLPSAYQHPNRIQSLSLESVHHPVDRTQFSSAVPPYSGAAPHHYPDYLRIGEVGMGMPYGMPGMGIGMGVDCTKQRKRRGNLPKETTDKLRSWFMAHLHHPYPTEDEKQELMRQTGLQMNQISNWFINARRRALPQMLNDQRMAEAKAAAQGNVLPTTERNDYDGRVKRDSAPLSDGGAVYDDDLDRRRISLKRGSV</sequence>
<dbReference type="PROSITE" id="PS50071">
    <property type="entry name" value="HOMEOBOX_2"/>
    <property type="match status" value="1"/>
</dbReference>
<evidence type="ECO:0000256" key="2">
    <source>
        <dbReference type="ARBA" id="ARBA00023015"/>
    </source>
</evidence>
<evidence type="ECO:0000256" key="7">
    <source>
        <dbReference type="ARBA" id="ARBA00038021"/>
    </source>
</evidence>
<keyword evidence="2" id="KW-0805">Transcription regulation</keyword>
<evidence type="ECO:0000256" key="3">
    <source>
        <dbReference type="ARBA" id="ARBA00023125"/>
    </source>
</evidence>
<dbReference type="Proteomes" id="UP001201980">
    <property type="component" value="Unassembled WGS sequence"/>
</dbReference>
<reference evidence="11" key="1">
    <citation type="submission" date="2022-07" db="EMBL/GenBank/DDBJ databases">
        <title>Draft genome sequence of Zalerion maritima ATCC 34329, a (micro)plastics degrading marine fungus.</title>
        <authorList>
            <person name="Paco A."/>
            <person name="Goncalves M.F.M."/>
            <person name="Rocha-Santos T.A.P."/>
            <person name="Alves A."/>
        </authorList>
    </citation>
    <scope>NUCLEOTIDE SEQUENCE</scope>
    <source>
        <strain evidence="11">ATCC 34329</strain>
    </source>
</reference>
<dbReference type="FunFam" id="1.10.10.60:FF:000059">
    <property type="entry name" value="TGFB-induced factor homeobox 1"/>
    <property type="match status" value="1"/>
</dbReference>
<dbReference type="SUPFAM" id="SSF46689">
    <property type="entry name" value="Homeodomain-like"/>
    <property type="match status" value="1"/>
</dbReference>
<feature type="compositionally biased region" description="Basic and acidic residues" evidence="9">
    <location>
        <begin position="456"/>
        <end position="468"/>
    </location>
</feature>
<keyword evidence="5" id="KW-0804">Transcription</keyword>
<dbReference type="Pfam" id="PF05920">
    <property type="entry name" value="Homeobox_KN"/>
    <property type="match status" value="1"/>
</dbReference>
<evidence type="ECO:0000259" key="10">
    <source>
        <dbReference type="PROSITE" id="PS50071"/>
    </source>
</evidence>
<keyword evidence="12" id="KW-1185">Reference proteome</keyword>
<organism evidence="11 12">
    <name type="scientific">Zalerion maritima</name>
    <dbReference type="NCBI Taxonomy" id="339359"/>
    <lineage>
        <taxon>Eukaryota</taxon>
        <taxon>Fungi</taxon>
        <taxon>Dikarya</taxon>
        <taxon>Ascomycota</taxon>
        <taxon>Pezizomycotina</taxon>
        <taxon>Sordariomycetes</taxon>
        <taxon>Lulworthiomycetidae</taxon>
        <taxon>Lulworthiales</taxon>
        <taxon>Lulworthiaceae</taxon>
        <taxon>Zalerion</taxon>
    </lineage>
</organism>
<evidence type="ECO:0000256" key="8">
    <source>
        <dbReference type="PROSITE-ProRule" id="PRU00108"/>
    </source>
</evidence>
<accession>A0AAD5RGP8</accession>
<protein>
    <submittedName>
        <fullName evidence="11">Homeobox domain-containing protein</fullName>
    </submittedName>
</protein>
<dbReference type="InterPro" id="IPR050224">
    <property type="entry name" value="TALE_homeobox"/>
</dbReference>
<dbReference type="Gene3D" id="1.10.10.60">
    <property type="entry name" value="Homeodomain-like"/>
    <property type="match status" value="1"/>
</dbReference>
<dbReference type="GO" id="GO:0003677">
    <property type="term" value="F:DNA binding"/>
    <property type="evidence" value="ECO:0007669"/>
    <property type="project" value="UniProtKB-UniRule"/>
</dbReference>
<proteinExistence type="inferred from homology"/>
<feature type="domain" description="Homeobox" evidence="10">
    <location>
        <begin position="370"/>
        <end position="433"/>
    </location>
</feature>
<feature type="compositionally biased region" description="Low complexity" evidence="9">
    <location>
        <begin position="177"/>
        <end position="197"/>
    </location>
</feature>
<keyword evidence="4 8" id="KW-0371">Homeobox</keyword>
<dbReference type="CDD" id="cd00086">
    <property type="entry name" value="homeodomain"/>
    <property type="match status" value="1"/>
</dbReference>
<keyword evidence="3 8" id="KW-0238">DNA-binding</keyword>
<comment type="subcellular location">
    <subcellularLocation>
        <location evidence="1 8">Nucleus</location>
    </subcellularLocation>
</comment>
<evidence type="ECO:0000256" key="6">
    <source>
        <dbReference type="ARBA" id="ARBA00023242"/>
    </source>
</evidence>
<dbReference type="InterPro" id="IPR001356">
    <property type="entry name" value="HD"/>
</dbReference>
<evidence type="ECO:0000256" key="1">
    <source>
        <dbReference type="ARBA" id="ARBA00004123"/>
    </source>
</evidence>
<feature type="region of interest" description="Disordered" evidence="9">
    <location>
        <begin position="445"/>
        <end position="477"/>
    </location>
</feature>
<name>A0AAD5RGP8_9PEZI</name>
<gene>
    <name evidence="11" type="ORF">MKZ38_008995</name>
</gene>
<evidence type="ECO:0000256" key="5">
    <source>
        <dbReference type="ARBA" id="ARBA00023163"/>
    </source>
</evidence>
<feature type="DNA-binding region" description="Homeobox" evidence="8">
    <location>
        <begin position="372"/>
        <end position="434"/>
    </location>
</feature>
<evidence type="ECO:0000313" key="12">
    <source>
        <dbReference type="Proteomes" id="UP001201980"/>
    </source>
</evidence>
<keyword evidence="6 8" id="KW-0539">Nucleus</keyword>
<dbReference type="SMART" id="SM00389">
    <property type="entry name" value="HOX"/>
    <property type="match status" value="1"/>
</dbReference>
<evidence type="ECO:0000313" key="11">
    <source>
        <dbReference type="EMBL" id="KAJ2893137.1"/>
    </source>
</evidence>
<evidence type="ECO:0000256" key="4">
    <source>
        <dbReference type="ARBA" id="ARBA00023155"/>
    </source>
</evidence>
<dbReference type="InterPro" id="IPR008422">
    <property type="entry name" value="KN_HD"/>
</dbReference>
<evidence type="ECO:0000256" key="9">
    <source>
        <dbReference type="SAM" id="MobiDB-lite"/>
    </source>
</evidence>
<dbReference type="InterPro" id="IPR009057">
    <property type="entry name" value="Homeodomain-like_sf"/>
</dbReference>
<dbReference type="GO" id="GO:0005634">
    <property type="term" value="C:nucleus"/>
    <property type="evidence" value="ECO:0007669"/>
    <property type="project" value="UniProtKB-SubCell"/>
</dbReference>
<dbReference type="EMBL" id="JAKWBI020000655">
    <property type="protein sequence ID" value="KAJ2893137.1"/>
    <property type="molecule type" value="Genomic_DNA"/>
</dbReference>
<comment type="caution">
    <text evidence="11">The sequence shown here is derived from an EMBL/GenBank/DDBJ whole genome shotgun (WGS) entry which is preliminary data.</text>
</comment>